<evidence type="ECO:0000313" key="3">
    <source>
        <dbReference type="Proteomes" id="UP000029389"/>
    </source>
</evidence>
<gene>
    <name evidence="2" type="ORF">DJ93_3588</name>
</gene>
<comment type="caution">
    <text evidence="2">The sequence shown here is derived from an EMBL/GenBank/DDBJ whole genome shotgun (WGS) entry which is preliminary data.</text>
</comment>
<evidence type="ECO:0000259" key="1">
    <source>
        <dbReference type="Pfam" id="PF13791"/>
    </source>
</evidence>
<sequence length="90" mass="10786">MTKQWKTKDEEVLEMMRILSTHKKTVSKVTWLNEKELNLDKRYEYVKENGVKVYGIVITGPPKELLKLQNSPHVRYATLGDIKLWNWFDY</sequence>
<feature type="domain" description="Sigma factor regulator C-terminal" evidence="1">
    <location>
        <begin position="7"/>
        <end position="81"/>
    </location>
</feature>
<dbReference type="PATRIC" id="fig|1405.8.peg.3691"/>
<dbReference type="Pfam" id="PF13791">
    <property type="entry name" value="Sigma_reg_C"/>
    <property type="match status" value="1"/>
</dbReference>
<dbReference type="AlphaFoldDB" id="A0A090YMC9"/>
<reference evidence="2 3" key="1">
    <citation type="submission" date="2014-04" db="EMBL/GenBank/DDBJ databases">
        <authorList>
            <person name="Bishop-Lilly K.A."/>
            <person name="Broomall S.M."/>
            <person name="Chain P.S."/>
            <person name="Chertkov O."/>
            <person name="Coyne S.R."/>
            <person name="Daligault H.E."/>
            <person name="Davenport K.W."/>
            <person name="Erkkila T."/>
            <person name="Frey K.G."/>
            <person name="Gibbons H.S."/>
            <person name="Gu W."/>
            <person name="Jaissle J."/>
            <person name="Johnson S.L."/>
            <person name="Koroleva G.I."/>
            <person name="Ladner J.T."/>
            <person name="Lo C.-C."/>
            <person name="Minogue T.D."/>
            <person name="Munk C."/>
            <person name="Palacios G.F."/>
            <person name="Redden C.L."/>
            <person name="Rosenzweig C.N."/>
            <person name="Scholz M.B."/>
            <person name="Teshima H."/>
            <person name="Xu Y."/>
        </authorList>
    </citation>
    <scope>NUCLEOTIDE SEQUENCE [LARGE SCALE GENOMIC DNA]</scope>
    <source>
        <strain evidence="2 3">BHP</strain>
    </source>
</reference>
<organism evidence="2 3">
    <name type="scientific">Bacillus clarus</name>
    <dbReference type="NCBI Taxonomy" id="2338372"/>
    <lineage>
        <taxon>Bacteria</taxon>
        <taxon>Bacillati</taxon>
        <taxon>Bacillota</taxon>
        <taxon>Bacilli</taxon>
        <taxon>Bacillales</taxon>
        <taxon>Bacillaceae</taxon>
        <taxon>Bacillus</taxon>
        <taxon>Bacillus cereus group</taxon>
    </lineage>
</organism>
<protein>
    <recommendedName>
        <fullName evidence="1">Sigma factor regulator C-terminal domain-containing protein</fullName>
    </recommendedName>
</protein>
<evidence type="ECO:0000313" key="2">
    <source>
        <dbReference type="EMBL" id="KFM99579.1"/>
    </source>
</evidence>
<dbReference type="InterPro" id="IPR025672">
    <property type="entry name" value="Sigma_reg_C_dom"/>
</dbReference>
<proteinExistence type="predicted"/>
<accession>A0A090YMC9</accession>
<name>A0A090YMC9_9BACI</name>
<dbReference type="EMBL" id="JMQC01000008">
    <property type="protein sequence ID" value="KFM99579.1"/>
    <property type="molecule type" value="Genomic_DNA"/>
</dbReference>
<dbReference type="Proteomes" id="UP000029389">
    <property type="component" value="Unassembled WGS sequence"/>
</dbReference>